<keyword evidence="1 2" id="KW-0597">Phosphoprotein</keyword>
<feature type="domain" description="Response regulatory" evidence="3">
    <location>
        <begin position="2"/>
        <end position="116"/>
    </location>
</feature>
<accession>A0A0S8GMS3</accession>
<dbReference type="Pfam" id="PF08665">
    <property type="entry name" value="PglZ"/>
    <property type="match status" value="1"/>
</dbReference>
<sequence>MKLLWIDDEIDLLKPFIYLLQQEGYDVKTATSGEDGVTLASKEVFDLIFLDEIMPGVDGLEVLRRIKNENSQQLVVMVTKSEEEDLMNKAYGGWVDDYITKPFSFNQLLSVLNRTLKRRVIIGDKMAEEYATHFRSFIEPSNYEEWIEYFKTVVSWDLRLLEFGGKDLKDIQAERKREANAGFAKYIESEYRDFIQGRGPIMSHNLFSHAVFPLLKEGPLVFVVFDSMRLDQYLKLTPYLRDYFELSTDFYYSILPTATPYSRNALFSGLTPLDTVQQYPQYWTFESQGQNRFEKELFTEQLKRHNLRVKFSYYKLASIQEIERSANSLVNDSQDITIIVINFFDLLLHSIPGRGDMKGMLDDERVFLNLLGYWFPISPIFNILQRLAKKGKRVLLTSDHGYIRVQRPTIVYGGRTISPNLRYKYGPALKVDRKTALLLNNPGDIALPSSDPSVRFAIAKEDYYFIYPTKPTEYEREFKYTFQHGGISLEEMILPYAIMHPR</sequence>
<proteinExistence type="predicted"/>
<dbReference type="InterPro" id="IPR050595">
    <property type="entry name" value="Bact_response_regulator"/>
</dbReference>
<dbReference type="InterPro" id="IPR001789">
    <property type="entry name" value="Sig_transdc_resp-reg_receiver"/>
</dbReference>
<dbReference type="GO" id="GO:0000160">
    <property type="term" value="P:phosphorelay signal transduction system"/>
    <property type="evidence" value="ECO:0007669"/>
    <property type="project" value="InterPro"/>
</dbReference>
<organism evidence="4 5">
    <name type="scientific">candidate division WOR_3 bacterium SM23_60</name>
    <dbReference type="NCBI Taxonomy" id="1703780"/>
    <lineage>
        <taxon>Bacteria</taxon>
        <taxon>Bacteria division WOR-3</taxon>
    </lineage>
</organism>
<dbReference type="EMBL" id="LJUO01000006">
    <property type="protein sequence ID" value="KPK73595.1"/>
    <property type="molecule type" value="Genomic_DNA"/>
</dbReference>
<evidence type="ECO:0000313" key="5">
    <source>
        <dbReference type="Proteomes" id="UP000051096"/>
    </source>
</evidence>
<name>A0A0S8GMS3_UNCW3</name>
<dbReference type="CDD" id="cd00156">
    <property type="entry name" value="REC"/>
    <property type="match status" value="1"/>
</dbReference>
<reference evidence="4 5" key="1">
    <citation type="journal article" date="2015" name="Microbiome">
        <title>Genomic resolution of linkages in carbon, nitrogen, and sulfur cycling among widespread estuary sediment bacteria.</title>
        <authorList>
            <person name="Baker B.J."/>
            <person name="Lazar C.S."/>
            <person name="Teske A.P."/>
            <person name="Dick G.J."/>
        </authorList>
    </citation>
    <scope>NUCLEOTIDE SEQUENCE [LARGE SCALE GENOMIC DNA]</scope>
    <source>
        <strain evidence="4">SM23_60</strain>
    </source>
</reference>
<dbReference type="PATRIC" id="fig|1703780.3.peg.272"/>
<comment type="caution">
    <text evidence="4">The sequence shown here is derived from an EMBL/GenBank/DDBJ whole genome shotgun (WGS) entry which is preliminary data.</text>
</comment>
<dbReference type="PANTHER" id="PTHR44591:SF3">
    <property type="entry name" value="RESPONSE REGULATORY DOMAIN-CONTAINING PROTEIN"/>
    <property type="match status" value="1"/>
</dbReference>
<protein>
    <recommendedName>
        <fullName evidence="3">Response regulatory domain-containing protein</fullName>
    </recommendedName>
</protein>
<dbReference type="Gene3D" id="3.40.720.10">
    <property type="entry name" value="Alkaline Phosphatase, subunit A"/>
    <property type="match status" value="1"/>
</dbReference>
<dbReference type="SUPFAM" id="SSF53649">
    <property type="entry name" value="Alkaline phosphatase-like"/>
    <property type="match status" value="1"/>
</dbReference>
<dbReference type="Gene3D" id="3.40.50.2300">
    <property type="match status" value="1"/>
</dbReference>
<evidence type="ECO:0000313" key="4">
    <source>
        <dbReference type="EMBL" id="KPK73595.1"/>
    </source>
</evidence>
<dbReference type="Pfam" id="PF00072">
    <property type="entry name" value="Response_reg"/>
    <property type="match status" value="1"/>
</dbReference>
<dbReference type="Proteomes" id="UP000051096">
    <property type="component" value="Unassembled WGS sequence"/>
</dbReference>
<gene>
    <name evidence="4" type="ORF">AMJ87_01265</name>
</gene>
<evidence type="ECO:0000259" key="3">
    <source>
        <dbReference type="PROSITE" id="PS50110"/>
    </source>
</evidence>
<feature type="modified residue" description="4-aspartylphosphate" evidence="2">
    <location>
        <position position="51"/>
    </location>
</feature>
<dbReference type="InterPro" id="IPR017850">
    <property type="entry name" value="Alkaline_phosphatase_core_sf"/>
</dbReference>
<dbReference type="PROSITE" id="PS50110">
    <property type="entry name" value="RESPONSE_REGULATORY"/>
    <property type="match status" value="1"/>
</dbReference>
<dbReference type="InterPro" id="IPR011006">
    <property type="entry name" value="CheY-like_superfamily"/>
</dbReference>
<evidence type="ECO:0000256" key="2">
    <source>
        <dbReference type="PROSITE-ProRule" id="PRU00169"/>
    </source>
</evidence>
<dbReference type="AlphaFoldDB" id="A0A0S8GMS3"/>
<evidence type="ECO:0000256" key="1">
    <source>
        <dbReference type="ARBA" id="ARBA00022553"/>
    </source>
</evidence>
<dbReference type="PANTHER" id="PTHR44591">
    <property type="entry name" value="STRESS RESPONSE REGULATOR PROTEIN 1"/>
    <property type="match status" value="1"/>
</dbReference>
<dbReference type="SMART" id="SM00448">
    <property type="entry name" value="REC"/>
    <property type="match status" value="1"/>
</dbReference>
<dbReference type="SUPFAM" id="SSF52172">
    <property type="entry name" value="CheY-like"/>
    <property type="match status" value="1"/>
</dbReference>